<accession>A0A8H4AB34</accession>
<keyword evidence="4" id="KW-1185">Reference proteome</keyword>
<protein>
    <submittedName>
        <fullName evidence="3">RNI-like protein</fullName>
    </submittedName>
</protein>
<dbReference type="Gene3D" id="3.80.10.10">
    <property type="entry name" value="Ribonuclease Inhibitor"/>
    <property type="match status" value="1"/>
</dbReference>
<dbReference type="PANTHER" id="PTHR24111:SF0">
    <property type="entry name" value="LEUCINE-RICH REPEAT-CONTAINING PROTEIN"/>
    <property type="match status" value="1"/>
</dbReference>
<keyword evidence="1" id="KW-0677">Repeat</keyword>
<dbReference type="Proteomes" id="UP000439903">
    <property type="component" value="Unassembled WGS sequence"/>
</dbReference>
<dbReference type="InterPro" id="IPR001611">
    <property type="entry name" value="Leu-rich_rpt"/>
</dbReference>
<dbReference type="OrthoDB" id="427001at2759"/>
<evidence type="ECO:0000313" key="4">
    <source>
        <dbReference type="Proteomes" id="UP000439903"/>
    </source>
</evidence>
<comment type="caution">
    <text evidence="3">The sequence shown here is derived from an EMBL/GenBank/DDBJ whole genome shotgun (WGS) entry which is preliminary data.</text>
</comment>
<dbReference type="SUPFAM" id="SSF52047">
    <property type="entry name" value="RNI-like"/>
    <property type="match status" value="1"/>
</dbReference>
<dbReference type="EMBL" id="WTPW01000899">
    <property type="protein sequence ID" value="KAF0470705.1"/>
    <property type="molecule type" value="Genomic_DNA"/>
</dbReference>
<dbReference type="AlphaFoldDB" id="A0A8H4AB34"/>
<evidence type="ECO:0000256" key="1">
    <source>
        <dbReference type="ARBA" id="ARBA00022737"/>
    </source>
</evidence>
<evidence type="ECO:0000313" key="3">
    <source>
        <dbReference type="EMBL" id="KAF0470705.1"/>
    </source>
</evidence>
<feature type="domain" description="F-box" evidence="2">
    <location>
        <begin position="4"/>
        <end position="46"/>
    </location>
</feature>
<organism evidence="3 4">
    <name type="scientific">Gigaspora margarita</name>
    <dbReference type="NCBI Taxonomy" id="4874"/>
    <lineage>
        <taxon>Eukaryota</taxon>
        <taxon>Fungi</taxon>
        <taxon>Fungi incertae sedis</taxon>
        <taxon>Mucoromycota</taxon>
        <taxon>Glomeromycotina</taxon>
        <taxon>Glomeromycetes</taxon>
        <taxon>Diversisporales</taxon>
        <taxon>Gigasporaceae</taxon>
        <taxon>Gigaspora</taxon>
    </lineage>
</organism>
<dbReference type="InterPro" id="IPR036047">
    <property type="entry name" value="F-box-like_dom_sf"/>
</dbReference>
<evidence type="ECO:0000259" key="2">
    <source>
        <dbReference type="Pfam" id="PF12937"/>
    </source>
</evidence>
<dbReference type="InterPro" id="IPR032675">
    <property type="entry name" value="LRR_dom_sf"/>
</dbReference>
<dbReference type="Pfam" id="PF12937">
    <property type="entry name" value="F-box-like"/>
    <property type="match status" value="1"/>
</dbReference>
<dbReference type="SUPFAM" id="SSF81383">
    <property type="entry name" value="F-box domain"/>
    <property type="match status" value="1"/>
</dbReference>
<gene>
    <name evidence="3" type="ORF">F8M41_025304</name>
</gene>
<proteinExistence type="predicted"/>
<dbReference type="InterPro" id="IPR052201">
    <property type="entry name" value="LRR-containing_regulator"/>
</dbReference>
<name>A0A8H4AB34_GIGMA</name>
<dbReference type="Pfam" id="PF13516">
    <property type="entry name" value="LRR_6"/>
    <property type="match status" value="3"/>
</dbReference>
<dbReference type="Gene3D" id="1.20.1280.50">
    <property type="match status" value="1"/>
</dbReference>
<dbReference type="InterPro" id="IPR001810">
    <property type="entry name" value="F-box_dom"/>
</dbReference>
<dbReference type="PANTHER" id="PTHR24111">
    <property type="entry name" value="LEUCINE-RICH REPEAT-CONTAINING PROTEIN 34"/>
    <property type="match status" value="1"/>
</dbReference>
<sequence>MITILPDECLLGIFNTLRINYRTLFSCLFVSRHWCRIIISILWSEPTKYFDDLRLVRIYLSALNAEEQALLIPFDIVLPNYSSPLFEYSSFATYVGFYFVDRDTDGVKNWLCKEGYEDVHMNNDYNYYDDYSYYNYDYHNFNEKANAIKYSLISMFLRTSKKLKHLNVNEPIYNKILIEKLQKNTTITSLKLRINNLESIELLSEFIDKNTTLTSLDISRNALGFKEMQKLIKALHENTTLISLNLDYNSLFSKGGNALAEILCKNTTLTSLSVRQNQLGSQGSWF</sequence>
<reference evidence="3 4" key="1">
    <citation type="journal article" date="2019" name="Environ. Microbiol.">
        <title>At the nexus of three kingdoms: the genome of the mycorrhizal fungus Gigaspora margarita provides insights into plant, endobacterial and fungal interactions.</title>
        <authorList>
            <person name="Venice F."/>
            <person name="Ghignone S."/>
            <person name="Salvioli di Fossalunga A."/>
            <person name="Amselem J."/>
            <person name="Novero M."/>
            <person name="Xianan X."/>
            <person name="Sedzielewska Toro K."/>
            <person name="Morin E."/>
            <person name="Lipzen A."/>
            <person name="Grigoriev I.V."/>
            <person name="Henrissat B."/>
            <person name="Martin F.M."/>
            <person name="Bonfante P."/>
        </authorList>
    </citation>
    <scope>NUCLEOTIDE SEQUENCE [LARGE SCALE GENOMIC DNA]</scope>
    <source>
        <strain evidence="3 4">BEG34</strain>
    </source>
</reference>